<comment type="caution">
    <text evidence="4">The sequence shown here is derived from an EMBL/GenBank/DDBJ whole genome shotgun (WGS) entry which is preliminary data.</text>
</comment>
<keyword evidence="5" id="KW-1185">Reference proteome</keyword>
<keyword evidence="2" id="KW-0472">Membrane</keyword>
<keyword evidence="2" id="KW-0812">Transmembrane</keyword>
<sequence length="305" mass="30295">MKKHAAVLFAAAAAGGFAAPGVASATTPLPVVALSNSDEFGGLQYSDIRPGGTAVVRAGVKVIGPSAPGTVVVVKLSVTSNLDLPKSFTNCFYFSRTGAWCSLPDATEVGKSYELDGLAVAAPAGSASPGLATGLLTHQWLTGDSGGAERLASTEGTPVRGTGGVLHLKASTALTGSDGSANGTAGVRFPPPSVPTGPKEVPTIKTSPGVPTKPQDIPDTQTSDPVTDIAKPVPTGSRTTSAAPAAPAPADSTTATTEAAAADTGGLPLTGSSLAPWAGAALMLFSAAGLVFLHVRRRRTTRFVA</sequence>
<gene>
    <name evidence="4" type="ORF">Adu01nite_69400</name>
</gene>
<feature type="compositionally biased region" description="Low complexity" evidence="1">
    <location>
        <begin position="239"/>
        <end position="256"/>
    </location>
</feature>
<proteinExistence type="predicted"/>
<dbReference type="Proteomes" id="UP000637628">
    <property type="component" value="Unassembled WGS sequence"/>
</dbReference>
<accession>A0ABQ3Z6Z1</accession>
<reference evidence="4 5" key="1">
    <citation type="submission" date="2021-01" db="EMBL/GenBank/DDBJ databases">
        <title>Whole genome shotgun sequence of Actinoplanes durhamensis NBRC 14914.</title>
        <authorList>
            <person name="Komaki H."/>
            <person name="Tamura T."/>
        </authorList>
    </citation>
    <scope>NUCLEOTIDE SEQUENCE [LARGE SCALE GENOMIC DNA]</scope>
    <source>
        <strain evidence="4 5">NBRC 14914</strain>
    </source>
</reference>
<feature type="compositionally biased region" description="Polar residues" evidence="1">
    <location>
        <begin position="174"/>
        <end position="183"/>
    </location>
</feature>
<dbReference type="RefSeq" id="WP_203733394.1">
    <property type="nucleotide sequence ID" value="NZ_BAAATX010000009.1"/>
</dbReference>
<evidence type="ECO:0000313" key="5">
    <source>
        <dbReference type="Proteomes" id="UP000637628"/>
    </source>
</evidence>
<feature type="chain" id="PRO_5046891997" evidence="3">
    <location>
        <begin position="26"/>
        <end position="305"/>
    </location>
</feature>
<organism evidence="4 5">
    <name type="scientific">Paractinoplanes durhamensis</name>
    <dbReference type="NCBI Taxonomy" id="113563"/>
    <lineage>
        <taxon>Bacteria</taxon>
        <taxon>Bacillati</taxon>
        <taxon>Actinomycetota</taxon>
        <taxon>Actinomycetes</taxon>
        <taxon>Micromonosporales</taxon>
        <taxon>Micromonosporaceae</taxon>
        <taxon>Paractinoplanes</taxon>
    </lineage>
</organism>
<keyword evidence="3" id="KW-0732">Signal</keyword>
<protein>
    <submittedName>
        <fullName evidence="4">Uncharacterized protein</fullName>
    </submittedName>
</protein>
<feature type="region of interest" description="Disordered" evidence="1">
    <location>
        <begin position="174"/>
        <end position="256"/>
    </location>
</feature>
<name>A0ABQ3Z6Z1_9ACTN</name>
<evidence type="ECO:0000256" key="3">
    <source>
        <dbReference type="SAM" id="SignalP"/>
    </source>
</evidence>
<feature type="signal peptide" evidence="3">
    <location>
        <begin position="1"/>
        <end position="25"/>
    </location>
</feature>
<keyword evidence="2" id="KW-1133">Transmembrane helix</keyword>
<feature type="transmembrane region" description="Helical" evidence="2">
    <location>
        <begin position="274"/>
        <end position="293"/>
    </location>
</feature>
<evidence type="ECO:0000256" key="2">
    <source>
        <dbReference type="SAM" id="Phobius"/>
    </source>
</evidence>
<dbReference type="EMBL" id="BOML01000057">
    <property type="protein sequence ID" value="GIE05590.1"/>
    <property type="molecule type" value="Genomic_DNA"/>
</dbReference>
<evidence type="ECO:0000256" key="1">
    <source>
        <dbReference type="SAM" id="MobiDB-lite"/>
    </source>
</evidence>
<evidence type="ECO:0000313" key="4">
    <source>
        <dbReference type="EMBL" id="GIE05590.1"/>
    </source>
</evidence>